<dbReference type="Pfam" id="PF01061">
    <property type="entry name" value="ABC2_membrane"/>
    <property type="match status" value="1"/>
</dbReference>
<comment type="similarity">
    <text evidence="2">Belongs to the ABC-2 integral membrane protein family.</text>
</comment>
<dbReference type="PANTHER" id="PTHR30413">
    <property type="entry name" value="INNER MEMBRANE TRANSPORT PERMEASE"/>
    <property type="match status" value="1"/>
</dbReference>
<dbReference type="OrthoDB" id="8479094at2"/>
<dbReference type="HOGENOM" id="CLU_060703_5_1_5"/>
<dbReference type="Proteomes" id="UP000001399">
    <property type="component" value="Chromosome"/>
</dbReference>
<keyword evidence="3" id="KW-0813">Transport</keyword>
<feature type="transmembrane region" description="Helical" evidence="10">
    <location>
        <begin position="69"/>
        <end position="88"/>
    </location>
</feature>
<evidence type="ECO:0000313" key="12">
    <source>
        <dbReference type="EMBL" id="ADP71686.1"/>
    </source>
</evidence>
<dbReference type="GO" id="GO:0140359">
    <property type="term" value="F:ABC-type transporter activity"/>
    <property type="evidence" value="ECO:0007669"/>
    <property type="project" value="InterPro"/>
</dbReference>
<dbReference type="GO" id="GO:0043190">
    <property type="term" value="C:ATP-binding cassette (ABC) transporter complex"/>
    <property type="evidence" value="ECO:0007669"/>
    <property type="project" value="InterPro"/>
</dbReference>
<dbReference type="GO" id="GO:0015774">
    <property type="term" value="P:polysaccharide transport"/>
    <property type="evidence" value="ECO:0007669"/>
    <property type="project" value="UniProtKB-KW"/>
</dbReference>
<dbReference type="STRING" id="648757.Rvan_2470"/>
<feature type="transmembrane region" description="Helical" evidence="10">
    <location>
        <begin position="113"/>
        <end position="137"/>
    </location>
</feature>
<name>E3I5G5_RHOVT</name>
<dbReference type="InterPro" id="IPR000412">
    <property type="entry name" value="ABC_2_transport"/>
</dbReference>
<keyword evidence="13" id="KW-1185">Reference proteome</keyword>
<evidence type="ECO:0000256" key="4">
    <source>
        <dbReference type="ARBA" id="ARBA00022475"/>
    </source>
</evidence>
<dbReference type="EMBL" id="CP002292">
    <property type="protein sequence ID" value="ADP71686.1"/>
    <property type="molecule type" value="Genomic_DNA"/>
</dbReference>
<dbReference type="PRINTS" id="PR00164">
    <property type="entry name" value="ABC2TRNSPORT"/>
</dbReference>
<protein>
    <submittedName>
        <fullName evidence="12">ABC-2 type transporter</fullName>
    </submittedName>
</protein>
<evidence type="ECO:0000256" key="5">
    <source>
        <dbReference type="ARBA" id="ARBA00022597"/>
    </source>
</evidence>
<feature type="transmembrane region" description="Helical" evidence="10">
    <location>
        <begin position="237"/>
        <end position="255"/>
    </location>
</feature>
<evidence type="ECO:0000259" key="11">
    <source>
        <dbReference type="Pfam" id="PF01061"/>
    </source>
</evidence>
<dbReference type="AlphaFoldDB" id="E3I5G5"/>
<sequence>MVDLRVGDFLARLRTQLRILHALVLREMMTRFGRHNLGFFWLMGEPLILSLGVMLAWSAADHKLGGDVGIVPFVLSGYTMLTLWRHIVGRSVHCFRHNAGLMYHRNVLPIDTLIARALLEVGGTGLAFVIAFIPLYLFGLVDRLYDPLLVVGGWLFLGWFTFGFGLIIAGLSEMNDIVERLIQPIMYITLPLTGMFFMVSWLPEDAARIVLYSPLVHCFELFREGMLGHNVEAQWDLQYLFNCCVCFTAIGFLVIRKARSHISLE</sequence>
<evidence type="ECO:0000256" key="9">
    <source>
        <dbReference type="ARBA" id="ARBA00023136"/>
    </source>
</evidence>
<keyword evidence="6 10" id="KW-0812">Transmembrane</keyword>
<keyword evidence="8" id="KW-0625">Polysaccharide transport</keyword>
<feature type="transmembrane region" description="Helical" evidence="10">
    <location>
        <begin position="37"/>
        <end position="57"/>
    </location>
</feature>
<dbReference type="eggNOG" id="COG1682">
    <property type="taxonomic scope" value="Bacteria"/>
</dbReference>
<keyword evidence="5" id="KW-0762">Sugar transport</keyword>
<evidence type="ECO:0000256" key="10">
    <source>
        <dbReference type="SAM" id="Phobius"/>
    </source>
</evidence>
<evidence type="ECO:0000256" key="3">
    <source>
        <dbReference type="ARBA" id="ARBA00022448"/>
    </source>
</evidence>
<evidence type="ECO:0000313" key="13">
    <source>
        <dbReference type="Proteomes" id="UP000001399"/>
    </source>
</evidence>
<comment type="subcellular location">
    <subcellularLocation>
        <location evidence="1">Cell membrane</location>
        <topology evidence="1">Multi-pass membrane protein</topology>
    </subcellularLocation>
</comment>
<feature type="transmembrane region" description="Helical" evidence="10">
    <location>
        <begin position="149"/>
        <end position="172"/>
    </location>
</feature>
<evidence type="ECO:0000256" key="8">
    <source>
        <dbReference type="ARBA" id="ARBA00023047"/>
    </source>
</evidence>
<organism evidence="12 13">
    <name type="scientific">Rhodomicrobium vannielii (strain ATCC 17100 / DSM 162 / LMG 4299 / NCIMB 10020 / ATH 3.1.1)</name>
    <dbReference type="NCBI Taxonomy" id="648757"/>
    <lineage>
        <taxon>Bacteria</taxon>
        <taxon>Pseudomonadati</taxon>
        <taxon>Pseudomonadota</taxon>
        <taxon>Alphaproteobacteria</taxon>
        <taxon>Hyphomicrobiales</taxon>
        <taxon>Hyphomicrobiaceae</taxon>
        <taxon>Rhodomicrobium</taxon>
    </lineage>
</organism>
<dbReference type="KEGG" id="rva:Rvan_2470"/>
<reference evidence="13" key="1">
    <citation type="journal article" date="2011" name="J. Bacteriol.">
        <title>Genome sequences of eight morphologically diverse alphaproteobacteria.</title>
        <authorList>
            <consortium name="US DOE Joint Genome Institute"/>
            <person name="Brown P.J."/>
            <person name="Kysela D.T."/>
            <person name="Buechlein A."/>
            <person name="Hemmerich C."/>
            <person name="Brun Y.V."/>
        </authorList>
    </citation>
    <scope>NUCLEOTIDE SEQUENCE [LARGE SCALE GENOMIC DNA]</scope>
    <source>
        <strain evidence="13">ATCC 17100 / ATH 3.1.1 / DSM 162 / LMG 4299</strain>
    </source>
</reference>
<keyword evidence="7 10" id="KW-1133">Transmembrane helix</keyword>
<evidence type="ECO:0000256" key="2">
    <source>
        <dbReference type="ARBA" id="ARBA00007783"/>
    </source>
</evidence>
<feature type="domain" description="ABC-2 type transporter transmembrane" evidence="11">
    <location>
        <begin position="21"/>
        <end position="226"/>
    </location>
</feature>
<evidence type="ECO:0000256" key="7">
    <source>
        <dbReference type="ARBA" id="ARBA00022989"/>
    </source>
</evidence>
<dbReference type="InterPro" id="IPR013525">
    <property type="entry name" value="ABC2_TM"/>
</dbReference>
<keyword evidence="4" id="KW-1003">Cell membrane</keyword>
<gene>
    <name evidence="12" type="ordered locus">Rvan_2470</name>
</gene>
<proteinExistence type="inferred from homology"/>
<evidence type="ECO:0000256" key="6">
    <source>
        <dbReference type="ARBA" id="ARBA00022692"/>
    </source>
</evidence>
<dbReference type="RefSeq" id="WP_013420066.1">
    <property type="nucleotide sequence ID" value="NC_014664.1"/>
</dbReference>
<feature type="transmembrane region" description="Helical" evidence="10">
    <location>
        <begin position="184"/>
        <end position="202"/>
    </location>
</feature>
<dbReference type="GO" id="GO:0015920">
    <property type="term" value="P:lipopolysaccharide transport"/>
    <property type="evidence" value="ECO:0007669"/>
    <property type="project" value="TreeGrafter"/>
</dbReference>
<accession>E3I5G5</accession>
<dbReference type="PANTHER" id="PTHR30413:SF10">
    <property type="entry name" value="CAPSULE POLYSACCHARIDE EXPORT INNER-MEMBRANE PROTEIN CTRC"/>
    <property type="match status" value="1"/>
</dbReference>
<evidence type="ECO:0000256" key="1">
    <source>
        <dbReference type="ARBA" id="ARBA00004651"/>
    </source>
</evidence>
<keyword evidence="9 10" id="KW-0472">Membrane</keyword>